<reference evidence="2" key="2">
    <citation type="submission" date="2015-01" db="EMBL/GenBank/DDBJ databases">
        <title>Evolutionary Origins and Diversification of the Mycorrhizal Mutualists.</title>
        <authorList>
            <consortium name="DOE Joint Genome Institute"/>
            <consortium name="Mycorrhizal Genomics Consortium"/>
            <person name="Kohler A."/>
            <person name="Kuo A."/>
            <person name="Nagy L.G."/>
            <person name="Floudas D."/>
            <person name="Copeland A."/>
            <person name="Barry K.W."/>
            <person name="Cichocki N."/>
            <person name="Veneault-Fourrey C."/>
            <person name="LaButti K."/>
            <person name="Lindquist E.A."/>
            <person name="Lipzen A."/>
            <person name="Lundell T."/>
            <person name="Morin E."/>
            <person name="Murat C."/>
            <person name="Riley R."/>
            <person name="Ohm R."/>
            <person name="Sun H."/>
            <person name="Tunlid A."/>
            <person name="Henrissat B."/>
            <person name="Grigoriev I.V."/>
            <person name="Hibbett D.S."/>
            <person name="Martin F."/>
        </authorList>
    </citation>
    <scope>NUCLEOTIDE SEQUENCE [LARGE SCALE GENOMIC DNA]</scope>
    <source>
        <strain evidence="2">Marx 270</strain>
    </source>
</reference>
<dbReference type="HOGENOM" id="CLU_3033338_0_0_1"/>
<reference evidence="1 2" key="1">
    <citation type="submission" date="2014-04" db="EMBL/GenBank/DDBJ databases">
        <authorList>
            <consortium name="DOE Joint Genome Institute"/>
            <person name="Kuo A."/>
            <person name="Kohler A."/>
            <person name="Costa M.D."/>
            <person name="Nagy L.G."/>
            <person name="Floudas D."/>
            <person name="Copeland A."/>
            <person name="Barry K.W."/>
            <person name="Cichocki N."/>
            <person name="Veneault-Fourrey C."/>
            <person name="LaButti K."/>
            <person name="Lindquist E.A."/>
            <person name="Lipzen A."/>
            <person name="Lundell T."/>
            <person name="Morin E."/>
            <person name="Murat C."/>
            <person name="Sun H."/>
            <person name="Tunlid A."/>
            <person name="Henrissat B."/>
            <person name="Grigoriev I.V."/>
            <person name="Hibbett D.S."/>
            <person name="Martin F."/>
            <person name="Nordberg H.P."/>
            <person name="Cantor M.N."/>
            <person name="Hua S.X."/>
        </authorList>
    </citation>
    <scope>NUCLEOTIDE SEQUENCE [LARGE SCALE GENOMIC DNA]</scope>
    <source>
        <strain evidence="1 2">Marx 270</strain>
    </source>
</reference>
<evidence type="ECO:0000313" key="2">
    <source>
        <dbReference type="Proteomes" id="UP000054217"/>
    </source>
</evidence>
<accession>A0A0C3N3E3</accession>
<dbReference type="AlphaFoldDB" id="A0A0C3N3E3"/>
<proteinExistence type="predicted"/>
<dbReference type="InParanoid" id="A0A0C3N3E3"/>
<organism evidence="1 2">
    <name type="scientific">Pisolithus tinctorius Marx 270</name>
    <dbReference type="NCBI Taxonomy" id="870435"/>
    <lineage>
        <taxon>Eukaryota</taxon>
        <taxon>Fungi</taxon>
        <taxon>Dikarya</taxon>
        <taxon>Basidiomycota</taxon>
        <taxon>Agaricomycotina</taxon>
        <taxon>Agaricomycetes</taxon>
        <taxon>Agaricomycetidae</taxon>
        <taxon>Boletales</taxon>
        <taxon>Sclerodermatineae</taxon>
        <taxon>Pisolithaceae</taxon>
        <taxon>Pisolithus</taxon>
    </lineage>
</organism>
<evidence type="ECO:0000313" key="1">
    <source>
        <dbReference type="EMBL" id="KIN95559.1"/>
    </source>
</evidence>
<gene>
    <name evidence="1" type="ORF">M404DRAFT_1007346</name>
</gene>
<dbReference type="Proteomes" id="UP000054217">
    <property type="component" value="Unassembled WGS sequence"/>
</dbReference>
<name>A0A0C3N3E3_PISTI</name>
<keyword evidence="2" id="KW-1185">Reference proteome</keyword>
<protein>
    <submittedName>
        <fullName evidence="1">Uncharacterized protein</fullName>
    </submittedName>
</protein>
<dbReference type="EMBL" id="KN832064">
    <property type="protein sequence ID" value="KIN95559.1"/>
    <property type="molecule type" value="Genomic_DNA"/>
</dbReference>
<sequence>MHADRSVRLHGTRTTSLQNLSERLMRNLRSTTRLVRVSLQLCDEGLLIRIRLLDL</sequence>